<dbReference type="InterPro" id="IPR020081">
    <property type="entry name" value="SsrA-bd_prot_CS"/>
</dbReference>
<sequence>MKISNRSAFHDYTITERYEAGVKLTGPEVKSIKTGRVSLKGAFVRLINREAYLVNASIQPYEYARIVNYDPQRTRKLLLNKRELISIKSKLDGSILSLLPLSLYTRHGLIKVEVGLGKGKKQYEKRELLKKRAQKRELERAWKGKIK</sequence>
<dbReference type="PROSITE" id="PS01317">
    <property type="entry name" value="SSRP"/>
    <property type="match status" value="1"/>
</dbReference>
<dbReference type="SUPFAM" id="SSF74982">
    <property type="entry name" value="Small protein B (SmpB)"/>
    <property type="match status" value="1"/>
</dbReference>
<name>A0A0G1CES3_9BACT</name>
<comment type="similarity">
    <text evidence="3">Belongs to the SmpB family.</text>
</comment>
<gene>
    <name evidence="3" type="primary">smpB</name>
    <name evidence="4" type="ORF">UV59_C0029G0021</name>
</gene>
<dbReference type="PANTHER" id="PTHR30308:SF2">
    <property type="entry name" value="SSRA-BINDING PROTEIN"/>
    <property type="match status" value="1"/>
</dbReference>
<comment type="caution">
    <text evidence="4">The sequence shown here is derived from an EMBL/GenBank/DDBJ whole genome shotgun (WGS) entry which is preliminary data.</text>
</comment>
<dbReference type="PANTHER" id="PTHR30308">
    <property type="entry name" value="TMRNA-BINDING COMPONENT OF TRANS-TRANSLATION TAGGING COMPLEX"/>
    <property type="match status" value="1"/>
</dbReference>
<organism evidence="4 5">
    <name type="scientific">Candidatus Gottesmanbacteria bacterium GW2011_GWA1_43_11</name>
    <dbReference type="NCBI Taxonomy" id="1618436"/>
    <lineage>
        <taxon>Bacteria</taxon>
        <taxon>Candidatus Gottesmaniibacteriota</taxon>
    </lineage>
</organism>
<dbReference type="EMBL" id="LCFB01000029">
    <property type="protein sequence ID" value="KKS83949.1"/>
    <property type="molecule type" value="Genomic_DNA"/>
</dbReference>
<dbReference type="NCBIfam" id="TIGR00086">
    <property type="entry name" value="smpB"/>
    <property type="match status" value="1"/>
</dbReference>
<dbReference type="GO" id="GO:0070930">
    <property type="term" value="P:trans-translation-dependent protein tagging"/>
    <property type="evidence" value="ECO:0007669"/>
    <property type="project" value="TreeGrafter"/>
</dbReference>
<dbReference type="AlphaFoldDB" id="A0A0G1CES3"/>
<dbReference type="PATRIC" id="fig|1618436.3.peg.1240"/>
<dbReference type="HAMAP" id="MF_00023">
    <property type="entry name" value="SmpB"/>
    <property type="match status" value="1"/>
</dbReference>
<protein>
    <recommendedName>
        <fullName evidence="3">SsrA-binding protein</fullName>
    </recommendedName>
    <alternativeName>
        <fullName evidence="3">Small protein B</fullName>
    </alternativeName>
</protein>
<evidence type="ECO:0000256" key="3">
    <source>
        <dbReference type="HAMAP-Rule" id="MF_00023"/>
    </source>
</evidence>
<evidence type="ECO:0000313" key="5">
    <source>
        <dbReference type="Proteomes" id="UP000034543"/>
    </source>
</evidence>
<comment type="subcellular location">
    <subcellularLocation>
        <location evidence="3">Cytoplasm</location>
    </subcellularLocation>
    <text evidence="3">The tmRNA-SmpB complex associates with stalled 70S ribosomes.</text>
</comment>
<dbReference type="InterPro" id="IPR000037">
    <property type="entry name" value="SsrA-bd_prot"/>
</dbReference>
<dbReference type="CDD" id="cd09294">
    <property type="entry name" value="SmpB"/>
    <property type="match status" value="1"/>
</dbReference>
<dbReference type="GO" id="GO:0003723">
    <property type="term" value="F:RNA binding"/>
    <property type="evidence" value="ECO:0007669"/>
    <property type="project" value="UniProtKB-UniRule"/>
</dbReference>
<keyword evidence="1 3" id="KW-0963">Cytoplasm</keyword>
<dbReference type="Pfam" id="PF01668">
    <property type="entry name" value="SmpB"/>
    <property type="match status" value="1"/>
</dbReference>
<proteinExistence type="inferred from homology"/>
<dbReference type="GO" id="GO:0005829">
    <property type="term" value="C:cytosol"/>
    <property type="evidence" value="ECO:0007669"/>
    <property type="project" value="TreeGrafter"/>
</dbReference>
<dbReference type="STRING" id="1618436.UV59_C0029G0021"/>
<reference evidence="4 5" key="1">
    <citation type="journal article" date="2015" name="Nature">
        <title>rRNA introns, odd ribosomes, and small enigmatic genomes across a large radiation of phyla.</title>
        <authorList>
            <person name="Brown C.T."/>
            <person name="Hug L.A."/>
            <person name="Thomas B.C."/>
            <person name="Sharon I."/>
            <person name="Castelle C.J."/>
            <person name="Singh A."/>
            <person name="Wilkins M.J."/>
            <person name="Williams K.H."/>
            <person name="Banfield J.F."/>
        </authorList>
    </citation>
    <scope>NUCLEOTIDE SEQUENCE [LARGE SCALE GENOMIC DNA]</scope>
</reference>
<dbReference type="InterPro" id="IPR023620">
    <property type="entry name" value="SmpB"/>
</dbReference>
<accession>A0A0G1CES3</accession>
<evidence type="ECO:0000256" key="1">
    <source>
        <dbReference type="ARBA" id="ARBA00022490"/>
    </source>
</evidence>
<dbReference type="Proteomes" id="UP000034543">
    <property type="component" value="Unassembled WGS sequence"/>
</dbReference>
<dbReference type="Gene3D" id="2.40.280.10">
    <property type="match status" value="1"/>
</dbReference>
<evidence type="ECO:0000313" key="4">
    <source>
        <dbReference type="EMBL" id="KKS83949.1"/>
    </source>
</evidence>
<keyword evidence="2 3" id="KW-0694">RNA-binding</keyword>
<comment type="function">
    <text evidence="3">Required for rescue of stalled ribosomes mediated by trans-translation. Binds to transfer-messenger RNA (tmRNA), required for stable association of tmRNA with ribosomes. tmRNA and SmpB together mimic tRNA shape, replacing the anticodon stem-loop with SmpB. tmRNA is encoded by the ssrA gene; the 2 termini fold to resemble tRNA(Ala) and it encodes a 'tag peptide', a short internal open reading frame. During trans-translation Ala-aminoacylated tmRNA acts like a tRNA, entering the A-site of stalled ribosomes, displacing the stalled mRNA. The ribosome then switches to translate the ORF on the tmRNA; the nascent peptide is terminated with the 'tag peptide' encoded by the tmRNA and targeted for degradation. The ribosome is freed to recommence translation, which seems to be the essential function of trans-translation.</text>
</comment>
<dbReference type="NCBIfam" id="NF003843">
    <property type="entry name" value="PRK05422.1"/>
    <property type="match status" value="1"/>
</dbReference>
<evidence type="ECO:0000256" key="2">
    <source>
        <dbReference type="ARBA" id="ARBA00022884"/>
    </source>
</evidence>
<dbReference type="GO" id="GO:0070929">
    <property type="term" value="P:trans-translation"/>
    <property type="evidence" value="ECO:0007669"/>
    <property type="project" value="UniProtKB-UniRule"/>
</dbReference>